<feature type="domain" description="Olfactomedin-like" evidence="6">
    <location>
        <begin position="252"/>
        <end position="504"/>
    </location>
</feature>
<sequence length="507" mass="57227">MGVSLRDDRFSILICHFLLALLSLAAFAHIHYRIHDLQAQCETGLHETSIQPPVARARRAAIAPNKTDSPLHLWLTSLSRVKVARPFPVNELLDKCLDLHEYCTDEGNTERGRTGAPGPPGPQGRPGPPGPAGRAGLSGIPGHQGPIGPPGYPGRDAECRDCPLDRSLLMESTLQCPTFTNMDCPVPSSEPEPTIPKGLTRLLPLAVQRLLSNTSVELEGCLKVCMNATDTDYDMMDVEPTEIAYIHGATAHCKLQAVGKSVFHSHSSTYYGNWMRDAYPRTGDDMMKRFLVNHFQGDEIVEYPSEAEMRRERPKRIHRLPHVYDGTNHVMFNGSFYYHRAGTPKIGKYELSTQRYDELEIEGAAFRGDNYLFNASLAYFDLAIDENALWVMYHFEHEPFLSVDKVDINNLTVYETHNLTLVNHTALANGFVVCGVLYLVDSSWEQASHISTAYDFYRLQYSTPNIKWVNLYGNANMISYNPYDKRLYTYDHGYLLTMPAHLRWLSR</sequence>
<reference evidence="7" key="1">
    <citation type="submission" date="2023-06" db="EMBL/GenBank/DDBJ databases">
        <authorList>
            <person name="Delattre M."/>
        </authorList>
    </citation>
    <scope>NUCLEOTIDE SEQUENCE</scope>
    <source>
        <strain evidence="7">AF72</strain>
    </source>
</reference>
<gene>
    <name evidence="7" type="ORF">MSPICULIGERA_LOCUS22484</name>
</gene>
<dbReference type="GO" id="GO:0005615">
    <property type="term" value="C:extracellular space"/>
    <property type="evidence" value="ECO:0007669"/>
    <property type="project" value="TreeGrafter"/>
</dbReference>
<keyword evidence="8" id="KW-1185">Reference proteome</keyword>
<dbReference type="SMART" id="SM00284">
    <property type="entry name" value="OLF"/>
    <property type="match status" value="1"/>
</dbReference>
<protein>
    <recommendedName>
        <fullName evidence="6">Olfactomedin-like domain-containing protein</fullName>
    </recommendedName>
</protein>
<comment type="subcellular location">
    <subcellularLocation>
        <location evidence="1">Secreted</location>
    </subcellularLocation>
</comment>
<dbReference type="Pfam" id="PF01391">
    <property type="entry name" value="Collagen"/>
    <property type="match status" value="1"/>
</dbReference>
<evidence type="ECO:0000256" key="4">
    <source>
        <dbReference type="PROSITE-ProRule" id="PRU00446"/>
    </source>
</evidence>
<comment type="caution">
    <text evidence="4">Lacks conserved residue(s) required for the propagation of feature annotation.</text>
</comment>
<dbReference type="PANTHER" id="PTHR23192">
    <property type="entry name" value="OLFACTOMEDIN-RELATED"/>
    <property type="match status" value="1"/>
</dbReference>
<dbReference type="Pfam" id="PF02191">
    <property type="entry name" value="OLF"/>
    <property type="match status" value="1"/>
</dbReference>
<feature type="region of interest" description="Disordered" evidence="5">
    <location>
        <begin position="107"/>
        <end position="154"/>
    </location>
</feature>
<dbReference type="InterPro" id="IPR003112">
    <property type="entry name" value="Olfac-like_dom"/>
</dbReference>
<proteinExistence type="predicted"/>
<evidence type="ECO:0000256" key="1">
    <source>
        <dbReference type="ARBA" id="ARBA00004613"/>
    </source>
</evidence>
<feature type="compositionally biased region" description="Pro residues" evidence="5">
    <location>
        <begin position="117"/>
        <end position="131"/>
    </location>
</feature>
<evidence type="ECO:0000256" key="2">
    <source>
        <dbReference type="ARBA" id="ARBA00022525"/>
    </source>
</evidence>
<evidence type="ECO:0000313" key="7">
    <source>
        <dbReference type="EMBL" id="CAJ0584427.1"/>
    </source>
</evidence>
<name>A0AA36DBW6_9BILA</name>
<dbReference type="InterPro" id="IPR008160">
    <property type="entry name" value="Collagen"/>
</dbReference>
<evidence type="ECO:0000313" key="8">
    <source>
        <dbReference type="Proteomes" id="UP001177023"/>
    </source>
</evidence>
<dbReference type="AlphaFoldDB" id="A0AA36DBW6"/>
<accession>A0AA36DBW6</accession>
<evidence type="ECO:0000256" key="3">
    <source>
        <dbReference type="ARBA" id="ARBA00022737"/>
    </source>
</evidence>
<feature type="compositionally biased region" description="Low complexity" evidence="5">
    <location>
        <begin position="132"/>
        <end position="146"/>
    </location>
</feature>
<dbReference type="PANTHER" id="PTHR23192:SF85">
    <property type="entry name" value="GLIOMEDIN"/>
    <property type="match status" value="1"/>
</dbReference>
<dbReference type="Proteomes" id="UP001177023">
    <property type="component" value="Unassembled WGS sequence"/>
</dbReference>
<dbReference type="PROSITE" id="PS51132">
    <property type="entry name" value="OLF"/>
    <property type="match status" value="1"/>
</dbReference>
<dbReference type="InterPro" id="IPR050605">
    <property type="entry name" value="Olfactomedin-like_domain"/>
</dbReference>
<evidence type="ECO:0000259" key="6">
    <source>
        <dbReference type="PROSITE" id="PS51132"/>
    </source>
</evidence>
<keyword evidence="2" id="KW-0964">Secreted</keyword>
<evidence type="ECO:0000256" key="5">
    <source>
        <dbReference type="SAM" id="MobiDB-lite"/>
    </source>
</evidence>
<feature type="non-terminal residue" evidence="7">
    <location>
        <position position="1"/>
    </location>
</feature>
<comment type="caution">
    <text evidence="7">The sequence shown here is derived from an EMBL/GenBank/DDBJ whole genome shotgun (WGS) entry which is preliminary data.</text>
</comment>
<dbReference type="EMBL" id="CATQJA010002695">
    <property type="protein sequence ID" value="CAJ0584427.1"/>
    <property type="molecule type" value="Genomic_DNA"/>
</dbReference>
<dbReference type="GO" id="GO:0007165">
    <property type="term" value="P:signal transduction"/>
    <property type="evidence" value="ECO:0007669"/>
    <property type="project" value="TreeGrafter"/>
</dbReference>
<keyword evidence="3" id="KW-0677">Repeat</keyword>
<organism evidence="7 8">
    <name type="scientific">Mesorhabditis spiculigera</name>
    <dbReference type="NCBI Taxonomy" id="96644"/>
    <lineage>
        <taxon>Eukaryota</taxon>
        <taxon>Metazoa</taxon>
        <taxon>Ecdysozoa</taxon>
        <taxon>Nematoda</taxon>
        <taxon>Chromadorea</taxon>
        <taxon>Rhabditida</taxon>
        <taxon>Rhabditina</taxon>
        <taxon>Rhabditomorpha</taxon>
        <taxon>Rhabditoidea</taxon>
        <taxon>Rhabditidae</taxon>
        <taxon>Mesorhabditinae</taxon>
        <taxon>Mesorhabditis</taxon>
    </lineage>
</organism>